<protein>
    <recommendedName>
        <fullName evidence="5">HTH tetR-type domain-containing protein</fullName>
    </recommendedName>
</protein>
<sequence>MKDTKQYILDTSFKLFLNKTFKEVSMKELVDATGLSKGAFYHYFSSKEQLFREVIEKFLLDKMMFYYDGLDKSSLKNFYSAFLDFIKRERTDNDSASKDVNFVTLILEAIKLFPELRQNFSQVNELELNIWVAVIANAKLSGEINSKMSNENIAQIFIFTKVAVGIRKNFGIEITSDKMMAEKLNTLWSDFYNELKCDSFSKNRDNQSAVTSL</sequence>
<name>A0AAC9N5Z3_9FLAO</name>
<dbReference type="GO" id="GO:0003677">
    <property type="term" value="F:DNA binding"/>
    <property type="evidence" value="ECO:0007669"/>
    <property type="project" value="UniProtKB-UniRule"/>
</dbReference>
<evidence type="ECO:0000313" key="6">
    <source>
        <dbReference type="EMBL" id="AOW10511.1"/>
    </source>
</evidence>
<organism evidence="6 7">
    <name type="scientific">Flavobacterium gilvum</name>
    <dbReference type="NCBI Taxonomy" id="1492737"/>
    <lineage>
        <taxon>Bacteria</taxon>
        <taxon>Pseudomonadati</taxon>
        <taxon>Bacteroidota</taxon>
        <taxon>Flavobacteriia</taxon>
        <taxon>Flavobacteriales</taxon>
        <taxon>Flavobacteriaceae</taxon>
        <taxon>Flavobacterium</taxon>
    </lineage>
</organism>
<keyword evidence="3" id="KW-0804">Transcription</keyword>
<keyword evidence="7" id="KW-1185">Reference proteome</keyword>
<dbReference type="PRINTS" id="PR00455">
    <property type="entry name" value="HTHTETR"/>
</dbReference>
<dbReference type="EMBL" id="CP017479">
    <property type="protein sequence ID" value="AOW10511.1"/>
    <property type="molecule type" value="Genomic_DNA"/>
</dbReference>
<dbReference type="RefSeq" id="WP_051877698.1">
    <property type="nucleotide sequence ID" value="NZ_CP017479.1"/>
</dbReference>
<evidence type="ECO:0000256" key="4">
    <source>
        <dbReference type="PROSITE-ProRule" id="PRU00335"/>
    </source>
</evidence>
<dbReference type="Pfam" id="PF00440">
    <property type="entry name" value="TetR_N"/>
    <property type="match status" value="1"/>
</dbReference>
<dbReference type="PANTHER" id="PTHR47506:SF1">
    <property type="entry name" value="HTH-TYPE TRANSCRIPTIONAL REGULATOR YJDC"/>
    <property type="match status" value="1"/>
</dbReference>
<proteinExistence type="predicted"/>
<dbReference type="AlphaFoldDB" id="A0AAC9N5Z3"/>
<gene>
    <name evidence="6" type="ORF">EM308_13920</name>
</gene>
<evidence type="ECO:0000313" key="7">
    <source>
        <dbReference type="Proteomes" id="UP000175968"/>
    </source>
</evidence>
<dbReference type="SUPFAM" id="SSF46689">
    <property type="entry name" value="Homeodomain-like"/>
    <property type="match status" value="1"/>
</dbReference>
<dbReference type="KEGG" id="fgl:EM308_13920"/>
<dbReference type="PROSITE" id="PS50977">
    <property type="entry name" value="HTH_TETR_2"/>
    <property type="match status" value="1"/>
</dbReference>
<dbReference type="InterPro" id="IPR009057">
    <property type="entry name" value="Homeodomain-like_sf"/>
</dbReference>
<evidence type="ECO:0000256" key="1">
    <source>
        <dbReference type="ARBA" id="ARBA00023015"/>
    </source>
</evidence>
<dbReference type="Proteomes" id="UP000175968">
    <property type="component" value="Chromosome"/>
</dbReference>
<keyword evidence="2 4" id="KW-0238">DNA-binding</keyword>
<dbReference type="PANTHER" id="PTHR47506">
    <property type="entry name" value="TRANSCRIPTIONAL REGULATORY PROTEIN"/>
    <property type="match status" value="1"/>
</dbReference>
<evidence type="ECO:0000256" key="2">
    <source>
        <dbReference type="ARBA" id="ARBA00023125"/>
    </source>
</evidence>
<keyword evidence="1" id="KW-0805">Transcription regulation</keyword>
<accession>A0AAC9N5Z3</accession>
<evidence type="ECO:0000256" key="3">
    <source>
        <dbReference type="ARBA" id="ARBA00023163"/>
    </source>
</evidence>
<dbReference type="InterPro" id="IPR001647">
    <property type="entry name" value="HTH_TetR"/>
</dbReference>
<reference evidence="6 7" key="1">
    <citation type="submission" date="2016-10" db="EMBL/GenBank/DDBJ databases">
        <title>Flavobacterium gilvum sp. nov., isolated from stream water.</title>
        <authorList>
            <person name="Shin S.-K."/>
            <person name="Cho Y.-J."/>
            <person name="Yi H."/>
        </authorList>
    </citation>
    <scope>NUCLEOTIDE SEQUENCE [LARGE SCALE GENOMIC DNA]</scope>
    <source>
        <strain evidence="6 7">EM1308</strain>
    </source>
</reference>
<feature type="domain" description="HTH tetR-type" evidence="5">
    <location>
        <begin position="2"/>
        <end position="62"/>
    </location>
</feature>
<evidence type="ECO:0000259" key="5">
    <source>
        <dbReference type="PROSITE" id="PS50977"/>
    </source>
</evidence>
<dbReference type="Gene3D" id="1.10.357.10">
    <property type="entry name" value="Tetracycline Repressor, domain 2"/>
    <property type="match status" value="1"/>
</dbReference>
<feature type="DNA-binding region" description="H-T-H motif" evidence="4">
    <location>
        <begin position="25"/>
        <end position="44"/>
    </location>
</feature>